<dbReference type="PRINTS" id="PR00138">
    <property type="entry name" value="MATRIXIN"/>
</dbReference>
<reference evidence="7 8" key="1">
    <citation type="submission" date="2021-12" db="EMBL/GenBank/DDBJ databases">
        <title>Discovery of the Pendulisporaceae a myxobacterial family with distinct sporulation behavior and unique specialized metabolism.</title>
        <authorList>
            <person name="Garcia R."/>
            <person name="Popoff A."/>
            <person name="Bader C.D."/>
            <person name="Loehr J."/>
            <person name="Walesch S."/>
            <person name="Walt C."/>
            <person name="Boldt J."/>
            <person name="Bunk B."/>
            <person name="Haeckl F.J.F.P.J."/>
            <person name="Gunesch A.P."/>
            <person name="Birkelbach J."/>
            <person name="Nuebel U."/>
            <person name="Pietschmann T."/>
            <person name="Bach T."/>
            <person name="Mueller R."/>
        </authorList>
    </citation>
    <scope>NUCLEOTIDE SEQUENCE [LARGE SCALE GENOMIC DNA]</scope>
    <source>
        <strain evidence="7 8">MSr11954</strain>
    </source>
</reference>
<dbReference type="EMBL" id="CP089984">
    <property type="protein sequence ID" value="WXB16155.1"/>
    <property type="molecule type" value="Genomic_DNA"/>
</dbReference>
<feature type="chain" id="PRO_5047078645" evidence="5">
    <location>
        <begin position="20"/>
        <end position="334"/>
    </location>
</feature>
<keyword evidence="7" id="KW-0482">Metalloprotease</keyword>
<keyword evidence="3 7" id="KW-0378">Hydrolase</keyword>
<keyword evidence="5" id="KW-0732">Signal</keyword>
<keyword evidence="2" id="KW-0479">Metal-binding</keyword>
<organism evidence="7 8">
    <name type="scientific">Pendulispora albinea</name>
    <dbReference type="NCBI Taxonomy" id="2741071"/>
    <lineage>
        <taxon>Bacteria</taxon>
        <taxon>Pseudomonadati</taxon>
        <taxon>Myxococcota</taxon>
        <taxon>Myxococcia</taxon>
        <taxon>Myxococcales</taxon>
        <taxon>Sorangiineae</taxon>
        <taxon>Pendulisporaceae</taxon>
        <taxon>Pendulispora</taxon>
    </lineage>
</organism>
<dbReference type="InterPro" id="IPR006026">
    <property type="entry name" value="Peptidase_Metallo"/>
</dbReference>
<dbReference type="PANTHER" id="PTHR10201">
    <property type="entry name" value="MATRIX METALLOPROTEINASE"/>
    <property type="match status" value="1"/>
</dbReference>
<evidence type="ECO:0000259" key="6">
    <source>
        <dbReference type="SMART" id="SM00235"/>
    </source>
</evidence>
<evidence type="ECO:0000256" key="4">
    <source>
        <dbReference type="ARBA" id="ARBA00022833"/>
    </source>
</evidence>
<keyword evidence="4" id="KW-0862">Zinc</keyword>
<dbReference type="InterPro" id="IPR001818">
    <property type="entry name" value="Pept_M10_metallopeptidase"/>
</dbReference>
<dbReference type="SUPFAM" id="SSF55486">
    <property type="entry name" value="Metalloproteases ('zincins'), catalytic domain"/>
    <property type="match status" value="1"/>
</dbReference>
<evidence type="ECO:0000313" key="7">
    <source>
        <dbReference type="EMBL" id="WXB16155.1"/>
    </source>
</evidence>
<evidence type="ECO:0000256" key="2">
    <source>
        <dbReference type="ARBA" id="ARBA00022723"/>
    </source>
</evidence>
<name>A0ABZ2M492_9BACT</name>
<feature type="domain" description="Peptidase metallopeptidase" evidence="6">
    <location>
        <begin position="60"/>
        <end position="247"/>
    </location>
</feature>
<keyword evidence="8" id="KW-1185">Reference proteome</keyword>
<dbReference type="Gene3D" id="3.40.390.10">
    <property type="entry name" value="Collagenase (Catalytic Domain)"/>
    <property type="match status" value="1"/>
</dbReference>
<evidence type="ECO:0000256" key="5">
    <source>
        <dbReference type="SAM" id="SignalP"/>
    </source>
</evidence>
<dbReference type="EC" id="3.4.24.-" evidence="7"/>
<gene>
    <name evidence="7" type="ORF">LZC94_02520</name>
</gene>
<evidence type="ECO:0000313" key="8">
    <source>
        <dbReference type="Proteomes" id="UP001370348"/>
    </source>
</evidence>
<protein>
    <submittedName>
        <fullName evidence="7">Matrixin family metalloprotease</fullName>
        <ecNumber evidence="7">3.4.24.-</ecNumber>
    </submittedName>
</protein>
<feature type="signal peptide" evidence="5">
    <location>
        <begin position="1"/>
        <end position="19"/>
    </location>
</feature>
<dbReference type="Pfam" id="PF00413">
    <property type="entry name" value="Peptidase_M10"/>
    <property type="match status" value="1"/>
</dbReference>
<dbReference type="RefSeq" id="WP_394825784.1">
    <property type="nucleotide sequence ID" value="NZ_CP089984.1"/>
</dbReference>
<proteinExistence type="predicted"/>
<evidence type="ECO:0000256" key="3">
    <source>
        <dbReference type="ARBA" id="ARBA00022801"/>
    </source>
</evidence>
<evidence type="ECO:0000256" key="1">
    <source>
        <dbReference type="ARBA" id="ARBA00022670"/>
    </source>
</evidence>
<dbReference type="PANTHER" id="PTHR10201:SF294">
    <property type="entry name" value="MATRIX METALLOPROTEINASE 16"/>
    <property type="match status" value="1"/>
</dbReference>
<dbReference type="GO" id="GO:0008237">
    <property type="term" value="F:metallopeptidase activity"/>
    <property type="evidence" value="ECO:0007669"/>
    <property type="project" value="UniProtKB-KW"/>
</dbReference>
<dbReference type="InterPro" id="IPR021190">
    <property type="entry name" value="Pept_M10A"/>
</dbReference>
<keyword evidence="1" id="KW-0645">Protease</keyword>
<accession>A0ABZ2M492</accession>
<dbReference type="SMART" id="SM00235">
    <property type="entry name" value="ZnMc"/>
    <property type="match status" value="1"/>
</dbReference>
<dbReference type="Proteomes" id="UP001370348">
    <property type="component" value="Chromosome"/>
</dbReference>
<sequence>MKLERTLLLLAVLGATMSAAPSTYGFCRRTTGREPNDPSDTNRCTGWDEQARNACCPYGKPLYWKNACIGFSLQKNASREVSLSDAQRVFTRAFATWTATTCSLDGVPVGRVSLDVKYLGPVECGKVQYNDEGPNQNVIVFRDTGWDHLDPTNTLGLTTVQYDTGSGEILGADMEINASQPRPLSVSDSPPAEALDLLAIATHEAGHFLGFAHSVSADATMYASYRGVSMRDLSPDDSSGICNVYNPNQTRSTGDGRVRAEACDERPRNGYTGACDQMGASIEGGGCAASPRSSSSSPSSGTTSYLAMALTALSFAVLRRVRSLRAARAPRRRS</sequence>
<dbReference type="InterPro" id="IPR024079">
    <property type="entry name" value="MetalloPept_cat_dom_sf"/>
</dbReference>